<dbReference type="CDD" id="cd00565">
    <property type="entry name" value="Ubl_ThiS"/>
    <property type="match status" value="1"/>
</dbReference>
<dbReference type="SUPFAM" id="SSF54285">
    <property type="entry name" value="MoaD/ThiS"/>
    <property type="match status" value="1"/>
</dbReference>
<accession>A0A1G4NS94</accession>
<name>A0A1G4NS94_9FLOR</name>
<keyword evidence="1" id="KW-0934">Plastid</keyword>
<dbReference type="Gene3D" id="3.10.20.30">
    <property type="match status" value="1"/>
</dbReference>
<reference evidence="1" key="1">
    <citation type="submission" date="2016-10" db="EMBL/GenBank/DDBJ databases">
        <title>Chloroplast genomes as a tool to resolve red algal phylogenies: a case study in the Nemaliales.</title>
        <authorList>
            <person name="Costa J.F."/>
            <person name="Lin S.M."/>
            <person name="Macaya E.C."/>
            <person name="Fernandez-Garcia C."/>
            <person name="Verbruggen H."/>
        </authorList>
    </citation>
    <scope>NUCLEOTIDE SEQUENCE</scope>
    <source>
        <strain evidence="1">J.0258</strain>
    </source>
</reference>
<dbReference type="PANTHER" id="PTHR34472:SF1">
    <property type="entry name" value="SULFUR CARRIER PROTEIN THIS"/>
    <property type="match status" value="1"/>
</dbReference>
<dbReference type="Pfam" id="PF02597">
    <property type="entry name" value="ThiS"/>
    <property type="match status" value="1"/>
</dbReference>
<dbReference type="AlphaFoldDB" id="A0A1G4NS94"/>
<dbReference type="InterPro" id="IPR016155">
    <property type="entry name" value="Mopterin_synth/thiamin_S_b"/>
</dbReference>
<evidence type="ECO:0000313" key="1">
    <source>
        <dbReference type="EMBL" id="SCW21436.1"/>
    </source>
</evidence>
<geneLocation type="chloroplast" evidence="1"/>
<reference evidence="1" key="2">
    <citation type="submission" date="2016-10" db="EMBL/GenBank/DDBJ databases">
        <authorList>
            <person name="de Groot N.N."/>
        </authorList>
    </citation>
    <scope>NUCLEOTIDE SEQUENCE</scope>
    <source>
        <strain evidence="1">J.0258</strain>
    </source>
</reference>
<dbReference type="InterPro" id="IPR010035">
    <property type="entry name" value="Thi_S"/>
</dbReference>
<dbReference type="EMBL" id="LT622863">
    <property type="protein sequence ID" value="SCW21436.1"/>
    <property type="molecule type" value="Genomic_DNA"/>
</dbReference>
<gene>
    <name evidence="1" type="primary">thiS</name>
    <name evidence="1" type="ORF">BQ776_224</name>
</gene>
<dbReference type="NCBIfam" id="TIGR01683">
    <property type="entry name" value="thiS"/>
    <property type="match status" value="1"/>
</dbReference>
<dbReference type="RefSeq" id="YP_009313182.1">
    <property type="nucleotide sequence ID" value="NC_031655.1"/>
</dbReference>
<proteinExistence type="predicted"/>
<keyword evidence="1" id="KW-0150">Chloroplast</keyword>
<dbReference type="InterPro" id="IPR012675">
    <property type="entry name" value="Beta-grasp_dom_sf"/>
</dbReference>
<protein>
    <submittedName>
        <fullName evidence="1">Thiamin biosynthesis protein S</fullName>
    </submittedName>
</protein>
<organism evidence="1">
    <name type="scientific">Dermonema virens</name>
    <dbReference type="NCBI Taxonomy" id="1077399"/>
    <lineage>
        <taxon>Eukaryota</taxon>
        <taxon>Rhodophyta</taxon>
        <taxon>Florideophyceae</taxon>
        <taxon>Nemaliophycidae</taxon>
        <taxon>Nemaliales</taxon>
        <taxon>Liagoraceae</taxon>
        <taxon>Dermonema</taxon>
    </lineage>
</organism>
<dbReference type="InterPro" id="IPR003749">
    <property type="entry name" value="ThiS/MoaD-like"/>
</dbReference>
<dbReference type="PANTHER" id="PTHR34472">
    <property type="entry name" value="SULFUR CARRIER PROTEIN THIS"/>
    <property type="match status" value="1"/>
</dbReference>
<dbReference type="GeneID" id="30000085"/>
<sequence length="71" mass="8056">MLHKDFNIQINGEAFYCVQSMSISSLLLYLNIDAYANLVEYNNEILDIDQLDNIFVKKDDQIEIVTLVGGG</sequence>